<evidence type="ECO:0008006" key="5">
    <source>
        <dbReference type="Google" id="ProtNLM"/>
    </source>
</evidence>
<feature type="transmembrane region" description="Helical" evidence="2">
    <location>
        <begin position="84"/>
        <end position="103"/>
    </location>
</feature>
<evidence type="ECO:0000313" key="3">
    <source>
        <dbReference type="EMBL" id="AUM13262.1"/>
    </source>
</evidence>
<proteinExistence type="inferred from homology"/>
<dbReference type="RefSeq" id="WP_101894640.1">
    <property type="nucleotide sequence ID" value="NZ_CP022684.1"/>
</dbReference>
<dbReference type="PANTHER" id="PTHR33219:SF14">
    <property type="entry name" value="PROTEIN COFACTOR ASSEMBLY OF COMPLEX C SUBUNIT B CCB3, CHLOROPLASTIC-RELATED"/>
    <property type="match status" value="1"/>
</dbReference>
<dbReference type="AlphaFoldDB" id="A0A2K9LLU8"/>
<feature type="transmembrane region" description="Helical" evidence="2">
    <location>
        <begin position="6"/>
        <end position="28"/>
    </location>
</feature>
<dbReference type="KEGG" id="kak:Kalk_12890"/>
<sequence length="186" mass="20426">MNVSGAFLFLITTLFDIYISIVLARFILQMVRADFYNPISQFIVKATNPFLIPLRRVVPGYRGLDIASLALFLIVVAIKLGLYIFVFSDAAGVPILGLIIFALKSIANTVINFFLFVIFVSAILSWVTAASGGYNPFADILRQIAEPVLAPARKIIPPMGGLDISPMLVMLALIFIKNLFQLNGMP</sequence>
<dbReference type="OrthoDB" id="9806665at2"/>
<protein>
    <recommendedName>
        <fullName evidence="5">YggT family protein</fullName>
    </recommendedName>
</protein>
<dbReference type="PANTHER" id="PTHR33219">
    <property type="entry name" value="YLMG HOMOLOG PROTEIN 2, CHLOROPLASTIC"/>
    <property type="match status" value="1"/>
</dbReference>
<keyword evidence="2" id="KW-0812">Transmembrane</keyword>
<organism evidence="3 4">
    <name type="scientific">Ketobacter alkanivorans</name>
    <dbReference type="NCBI Taxonomy" id="1917421"/>
    <lineage>
        <taxon>Bacteria</taxon>
        <taxon>Pseudomonadati</taxon>
        <taxon>Pseudomonadota</taxon>
        <taxon>Gammaproteobacteria</taxon>
        <taxon>Pseudomonadales</taxon>
        <taxon>Ketobacteraceae</taxon>
        <taxon>Ketobacter</taxon>
    </lineage>
</organism>
<accession>A0A2K9LLU8</accession>
<keyword evidence="4" id="KW-1185">Reference proteome</keyword>
<feature type="transmembrane region" description="Helical" evidence="2">
    <location>
        <begin position="155"/>
        <end position="176"/>
    </location>
</feature>
<dbReference type="EMBL" id="CP022684">
    <property type="protein sequence ID" value="AUM13262.1"/>
    <property type="molecule type" value="Genomic_DNA"/>
</dbReference>
<dbReference type="Proteomes" id="UP000235116">
    <property type="component" value="Chromosome"/>
</dbReference>
<dbReference type="InterPro" id="IPR003425">
    <property type="entry name" value="CCB3/YggT"/>
</dbReference>
<keyword evidence="2" id="KW-0472">Membrane</keyword>
<comment type="similarity">
    <text evidence="1">Belongs to the YggT family.</text>
</comment>
<evidence type="ECO:0000256" key="2">
    <source>
        <dbReference type="SAM" id="Phobius"/>
    </source>
</evidence>
<dbReference type="Pfam" id="PF02325">
    <property type="entry name" value="CCB3_YggT"/>
    <property type="match status" value="2"/>
</dbReference>
<evidence type="ECO:0000313" key="4">
    <source>
        <dbReference type="Proteomes" id="UP000235116"/>
    </source>
</evidence>
<reference evidence="4" key="1">
    <citation type="submission" date="2017-08" db="EMBL/GenBank/DDBJ databases">
        <title>Direct submision.</title>
        <authorList>
            <person name="Kim S.-J."/>
            <person name="Rhee S.-K."/>
        </authorList>
    </citation>
    <scope>NUCLEOTIDE SEQUENCE [LARGE SCALE GENOMIC DNA]</scope>
    <source>
        <strain evidence="4">GI5</strain>
    </source>
</reference>
<keyword evidence="2" id="KW-1133">Transmembrane helix</keyword>
<evidence type="ECO:0000256" key="1">
    <source>
        <dbReference type="ARBA" id="ARBA00010894"/>
    </source>
</evidence>
<feature type="transmembrane region" description="Helical" evidence="2">
    <location>
        <begin position="110"/>
        <end position="135"/>
    </location>
</feature>
<gene>
    <name evidence="3" type="ORF">Kalk_12890</name>
</gene>
<name>A0A2K9LLU8_9GAMM</name>
<dbReference type="GO" id="GO:0016020">
    <property type="term" value="C:membrane"/>
    <property type="evidence" value="ECO:0007669"/>
    <property type="project" value="InterPro"/>
</dbReference>